<comment type="subcellular location">
    <subcellularLocation>
        <location evidence="2">Chromosome</location>
    </subcellularLocation>
    <subcellularLocation>
        <location evidence="1">Nucleus</location>
    </subcellularLocation>
</comment>
<evidence type="ECO:0000256" key="12">
    <source>
        <dbReference type="SAM" id="Phobius"/>
    </source>
</evidence>
<dbReference type="GO" id="GO:0016020">
    <property type="term" value="C:membrane"/>
    <property type="evidence" value="ECO:0007669"/>
    <property type="project" value="InterPro"/>
</dbReference>
<evidence type="ECO:0000256" key="7">
    <source>
        <dbReference type="ARBA" id="ARBA00023125"/>
    </source>
</evidence>
<comment type="caution">
    <text evidence="14">The sequence shown here is derived from an EMBL/GenBank/DDBJ whole genome shotgun (WGS) entry which is preliminary data.</text>
</comment>
<dbReference type="Gene3D" id="3.40.50.300">
    <property type="entry name" value="P-loop containing nucleotide triphosphate hydrolases"/>
    <property type="match status" value="1"/>
</dbReference>
<dbReference type="CDD" id="cd03281">
    <property type="entry name" value="ABC_MSH5_euk"/>
    <property type="match status" value="1"/>
</dbReference>
<evidence type="ECO:0000313" key="15">
    <source>
        <dbReference type="Proteomes" id="UP000295604"/>
    </source>
</evidence>
<evidence type="ECO:0000256" key="2">
    <source>
        <dbReference type="ARBA" id="ARBA00004286"/>
    </source>
</evidence>
<evidence type="ECO:0000256" key="10">
    <source>
        <dbReference type="ARBA" id="ARBA00073549"/>
    </source>
</evidence>
<evidence type="ECO:0000256" key="6">
    <source>
        <dbReference type="ARBA" id="ARBA00022840"/>
    </source>
</evidence>
<evidence type="ECO:0000313" key="14">
    <source>
        <dbReference type="EMBL" id="TEA16527.1"/>
    </source>
</evidence>
<dbReference type="Gene3D" id="1.10.1420.10">
    <property type="match status" value="1"/>
</dbReference>
<dbReference type="InterPro" id="IPR045861">
    <property type="entry name" value="CorA_cytoplasmic_dom"/>
</dbReference>
<evidence type="ECO:0000256" key="4">
    <source>
        <dbReference type="ARBA" id="ARBA00022454"/>
    </source>
</evidence>
<dbReference type="Pfam" id="PF00488">
    <property type="entry name" value="MutS_V"/>
    <property type="match status" value="1"/>
</dbReference>
<name>A0A4R8TF02_9PEZI</name>
<evidence type="ECO:0000259" key="13">
    <source>
        <dbReference type="PROSITE" id="PS00486"/>
    </source>
</evidence>
<keyword evidence="12" id="KW-0472">Membrane</keyword>
<feature type="transmembrane region" description="Helical" evidence="12">
    <location>
        <begin position="1141"/>
        <end position="1161"/>
    </location>
</feature>
<keyword evidence="12" id="KW-1133">Transmembrane helix</keyword>
<keyword evidence="12" id="KW-0812">Transmembrane</keyword>
<dbReference type="GO" id="GO:0051026">
    <property type="term" value="P:chiasma assembly"/>
    <property type="evidence" value="ECO:0007669"/>
    <property type="project" value="TreeGrafter"/>
</dbReference>
<dbReference type="Pfam" id="PF01544">
    <property type="entry name" value="CorA"/>
    <property type="match status" value="1"/>
</dbReference>
<feature type="domain" description="DNA mismatch repair proteins mutS family" evidence="13">
    <location>
        <begin position="602"/>
        <end position="618"/>
    </location>
</feature>
<keyword evidence="4" id="KW-0158">Chromosome</keyword>
<proteinExistence type="inferred from homology"/>
<dbReference type="GO" id="GO:0005694">
    <property type="term" value="C:chromosome"/>
    <property type="evidence" value="ECO:0007669"/>
    <property type="project" value="UniProtKB-SubCell"/>
</dbReference>
<dbReference type="Gene3D" id="1.20.58.340">
    <property type="entry name" value="Magnesium transport protein CorA, transmembrane region"/>
    <property type="match status" value="2"/>
</dbReference>
<dbReference type="PROSITE" id="PS00486">
    <property type="entry name" value="DNA_MISMATCH_REPAIR_2"/>
    <property type="match status" value="1"/>
</dbReference>
<evidence type="ECO:0000256" key="11">
    <source>
        <dbReference type="ARBA" id="ARBA00077470"/>
    </source>
</evidence>
<dbReference type="InterPro" id="IPR002523">
    <property type="entry name" value="MgTranspt_CorA/ZnTranspt_ZntB"/>
</dbReference>
<dbReference type="Proteomes" id="UP000295604">
    <property type="component" value="Unassembled WGS sequence"/>
</dbReference>
<dbReference type="GO" id="GO:0006298">
    <property type="term" value="P:mismatch repair"/>
    <property type="evidence" value="ECO:0007669"/>
    <property type="project" value="InterPro"/>
</dbReference>
<keyword evidence="7" id="KW-0238">DNA-binding</keyword>
<organism evidence="14 15">
    <name type="scientific">Colletotrichum sidae</name>
    <dbReference type="NCBI Taxonomy" id="1347389"/>
    <lineage>
        <taxon>Eukaryota</taxon>
        <taxon>Fungi</taxon>
        <taxon>Dikarya</taxon>
        <taxon>Ascomycota</taxon>
        <taxon>Pezizomycotina</taxon>
        <taxon>Sordariomycetes</taxon>
        <taxon>Hypocreomycetidae</taxon>
        <taxon>Glomerellales</taxon>
        <taxon>Glomerellaceae</taxon>
        <taxon>Colletotrichum</taxon>
        <taxon>Colletotrichum orbiculare species complex</taxon>
    </lineage>
</organism>
<dbReference type="GO" id="GO:0005634">
    <property type="term" value="C:nucleus"/>
    <property type="evidence" value="ECO:0007669"/>
    <property type="project" value="UniProtKB-SubCell"/>
</dbReference>
<dbReference type="InterPro" id="IPR027417">
    <property type="entry name" value="P-loop_NTPase"/>
</dbReference>
<dbReference type="SMART" id="SM00533">
    <property type="entry name" value="MUTSd"/>
    <property type="match status" value="1"/>
</dbReference>
<keyword evidence="5" id="KW-0547">Nucleotide-binding</keyword>
<dbReference type="SUPFAM" id="SSF143865">
    <property type="entry name" value="CorA soluble domain-like"/>
    <property type="match status" value="1"/>
</dbReference>
<dbReference type="EMBL" id="QAPF01000106">
    <property type="protein sequence ID" value="TEA16527.1"/>
    <property type="molecule type" value="Genomic_DNA"/>
</dbReference>
<dbReference type="FunFam" id="3.40.50.300:FF:001067">
    <property type="entry name" value="DNA mismatch repair protein MSH5"/>
    <property type="match status" value="1"/>
</dbReference>
<dbReference type="GO" id="GO:0140664">
    <property type="term" value="F:ATP-dependent DNA damage sensor activity"/>
    <property type="evidence" value="ECO:0007669"/>
    <property type="project" value="InterPro"/>
</dbReference>
<evidence type="ECO:0000256" key="5">
    <source>
        <dbReference type="ARBA" id="ARBA00022741"/>
    </source>
</evidence>
<keyword evidence="8" id="KW-0539">Nucleus</keyword>
<dbReference type="GO" id="GO:0046873">
    <property type="term" value="F:metal ion transmembrane transporter activity"/>
    <property type="evidence" value="ECO:0007669"/>
    <property type="project" value="InterPro"/>
</dbReference>
<dbReference type="GO" id="GO:0030983">
    <property type="term" value="F:mismatched DNA binding"/>
    <property type="evidence" value="ECO:0007669"/>
    <property type="project" value="InterPro"/>
</dbReference>
<dbReference type="InterPro" id="IPR036187">
    <property type="entry name" value="DNA_mismatch_repair_MutS_sf"/>
</dbReference>
<comment type="similarity">
    <text evidence="3">Belongs to the DNA mismatch repair MutS family.</text>
</comment>
<evidence type="ECO:0000256" key="8">
    <source>
        <dbReference type="ARBA" id="ARBA00023242"/>
    </source>
</evidence>
<keyword evidence="15" id="KW-1185">Reference proteome</keyword>
<dbReference type="PANTHER" id="PTHR11361">
    <property type="entry name" value="DNA MISMATCH REPAIR PROTEIN MUTS FAMILY MEMBER"/>
    <property type="match status" value="1"/>
</dbReference>
<accession>A0A4R8TF02</accession>
<reference evidence="14 15" key="1">
    <citation type="submission" date="2018-11" db="EMBL/GenBank/DDBJ databases">
        <title>Genome sequence and assembly of Colletotrichum sidae.</title>
        <authorList>
            <person name="Gan P."/>
            <person name="Shirasu K."/>
        </authorList>
    </citation>
    <scope>NUCLEOTIDE SEQUENCE [LARGE SCALE GENOMIC DNA]</scope>
    <source>
        <strain evidence="14 15">CBS 518.97</strain>
    </source>
</reference>
<gene>
    <name evidence="14" type="primary">MSH5</name>
    <name evidence="14" type="ORF">C8034_v010176</name>
</gene>
<evidence type="ECO:0000256" key="9">
    <source>
        <dbReference type="ARBA" id="ARBA00023254"/>
    </source>
</evidence>
<sequence>MTQLVDMLIVHAAPTTVLLPLKIPEAALRMCEEYQKVSIEHRTTENRGFILRTLSSTDFGHAASLERLANLSLTDTEQAVVTSHGNLCDDTAGVRDENVNVRLMRLGSFIDLDCVLSIGCAGAVLGELVRLNNVGQHQDRTGPAAVSRLQMFVLSDFMAITQDTITSLQVFQSELHPNSLMSGQGSSDAGAKESLSLFGLFQPLVGTPQGRVKLRRMFVRPFVNIDKICERHRSISTLLRGDNAGALRDVSQLLRRITDVCRPLEQLQIGADAPTGGASVDRGVWWTLARFSLHFIKLRDAVLQLQHAQGLDFVQMIIRSVSVEEIKLVGEIIESVVDFEEAKASSRIAVKWNVNQELDDLKRLYHGLNPLLNEASISLSRDLPQWARQHVVGCVFWPQLGFFTSVTLLPNGRAAYEGQGLEDDAWERMFVADGRVFFKTRRMADLDAQLGDPYSGIKYGWAAPTMTLDNVISVQGGRHPLQELTVPSFVPNDCHLRGGSDILQGRHAGLPRRENSTAGDAETLIITGPNHSGKSVYAKQTALIVYLAHVGSYVPADCATIGITDQILARVSTKESVSRTESAFGIDLRQVAFSLRRATQRSLVVIDEFGKGTAAEDGAGLMAGLVDHFTALGRQIPKVVITTHYHEIFEGSFVQDRPGLSFAHMKVRLDGHAPQMEDQVLFLYELVPGRSTSSFGSTCAALNGFHDLNDEGIHGFVEEQAYRAGARNFVVELDLTEARVAFDLDSDDFGVLVGQAPPDGTVRWINIWSPGTQSSVIEGIGARYKFTPRLQALMTSLGHKPPRDTKPSQNLNLDDVELGYKPMETKTQVAAERRYEPRPQDSGDVEIYQLIKQTMNYTSIDRGDEFLCVGANWLHRRPKVDNIRQSPSLLPPKHWSWLTLCADSVVLSFHEEPPSEHPNDKVWVAEELRSMRSNFVDVLLQLSKKGIERYKRKAISLKSVRPPLPFTGSAKEAAHDISSNLFFYLFEDYSGAAPVVTASRAQIQTLSEQILTSTHRKSKLRTVDVIRPLHSLRRELRQLQHLFESYKSLIQRICRPRSVDAYRQGSLVVDESTANGTSRDVKLSRSARSRFESLQDRLQLLMLNTIQENLDELSALSDTYFNLTAQKDSQATARLSRSATVLANLSVFFLPITFMTSYFSVEIPDLVEHYTPKMYWICFAIIAGLSFISLFFFSRMLEFLSDVLEGWADSVSRSCFGAREEIDEH</sequence>
<dbReference type="InterPro" id="IPR045076">
    <property type="entry name" value="MutS"/>
</dbReference>
<keyword evidence="9" id="KW-0469">Meiosis</keyword>
<dbReference type="SMART" id="SM00534">
    <property type="entry name" value="MUTSac"/>
    <property type="match status" value="1"/>
</dbReference>
<evidence type="ECO:0000256" key="1">
    <source>
        <dbReference type="ARBA" id="ARBA00004123"/>
    </source>
</evidence>
<protein>
    <recommendedName>
        <fullName evidence="10">DNA mismatch repair protein MSH5</fullName>
    </recommendedName>
    <alternativeName>
        <fullName evidence="11">MutS protein homolog 5</fullName>
    </alternativeName>
</protein>
<dbReference type="AlphaFoldDB" id="A0A4R8TF02"/>
<keyword evidence="6" id="KW-0067">ATP-binding</keyword>
<dbReference type="InterPro" id="IPR007696">
    <property type="entry name" value="DNA_mismatch_repair_MutS_core"/>
</dbReference>
<dbReference type="SUPFAM" id="SSF48334">
    <property type="entry name" value="DNA repair protein MutS, domain III"/>
    <property type="match status" value="1"/>
</dbReference>
<feature type="transmembrane region" description="Helical" evidence="12">
    <location>
        <begin position="1173"/>
        <end position="1193"/>
    </location>
</feature>
<dbReference type="SUPFAM" id="SSF52540">
    <property type="entry name" value="P-loop containing nucleoside triphosphate hydrolases"/>
    <property type="match status" value="1"/>
</dbReference>
<dbReference type="Pfam" id="PF05192">
    <property type="entry name" value="MutS_III"/>
    <property type="match status" value="1"/>
</dbReference>
<evidence type="ECO:0000256" key="3">
    <source>
        <dbReference type="ARBA" id="ARBA00006271"/>
    </source>
</evidence>
<dbReference type="PANTHER" id="PTHR11361:SF20">
    <property type="entry name" value="MUTS PROTEIN HOMOLOG 5"/>
    <property type="match status" value="1"/>
</dbReference>
<dbReference type="InterPro" id="IPR000432">
    <property type="entry name" value="DNA_mismatch_repair_MutS_C"/>
</dbReference>
<dbReference type="GO" id="GO:0005524">
    <property type="term" value="F:ATP binding"/>
    <property type="evidence" value="ECO:0007669"/>
    <property type="project" value="UniProtKB-KW"/>
</dbReference>